<dbReference type="EMBL" id="CU459003">
    <property type="protein sequence ID" value="CAM78119.1"/>
    <property type="molecule type" value="Genomic_DNA"/>
</dbReference>
<keyword evidence="1" id="KW-0812">Transmembrane</keyword>
<evidence type="ECO:0000256" key="1">
    <source>
        <dbReference type="SAM" id="Phobius"/>
    </source>
</evidence>
<dbReference type="InterPro" id="IPR036280">
    <property type="entry name" value="Multihaem_cyt_sf"/>
</dbReference>
<organism evidence="2">
    <name type="scientific">Magnetospirillum gryphiswaldense</name>
    <dbReference type="NCBI Taxonomy" id="55518"/>
    <lineage>
        <taxon>Bacteria</taxon>
        <taxon>Pseudomonadati</taxon>
        <taxon>Pseudomonadota</taxon>
        <taxon>Alphaproteobacteria</taxon>
        <taxon>Rhodospirillales</taxon>
        <taxon>Rhodospirillaceae</taxon>
        <taxon>Magnetospirillum</taxon>
    </lineage>
</organism>
<reference evidence="2" key="1">
    <citation type="journal article" date="2007" name="J. Bacteriol.">
        <title>Comparative genome analysis of four magnetotactic bacteria reveals a complex set of group-specific genes implicated in magnetosome biomineralization and function.</title>
        <authorList>
            <person name="Richter M."/>
            <person name="Kube M."/>
            <person name="Bazylinski D.A."/>
            <person name="Lombardot T."/>
            <person name="Gloeckner F.O."/>
            <person name="Reinhardt R."/>
            <person name="Schueler D."/>
        </authorList>
    </citation>
    <scope>NUCLEOTIDE SEQUENCE</scope>
    <source>
        <strain evidence="2">MSR-1</strain>
    </source>
</reference>
<gene>
    <name evidence="2" type="ORF">MGR_4187</name>
</gene>
<feature type="transmembrane region" description="Helical" evidence="1">
    <location>
        <begin position="35"/>
        <end position="58"/>
    </location>
</feature>
<proteinExistence type="predicted"/>
<protein>
    <submittedName>
        <fullName evidence="2">Uncharacterized protein</fullName>
    </submittedName>
</protein>
<dbReference type="AlphaFoldDB" id="A4U5G2"/>
<name>A4U5G2_9PROT</name>
<evidence type="ECO:0000313" key="2">
    <source>
        <dbReference type="EMBL" id="CAM78119.1"/>
    </source>
</evidence>
<accession>A4U5G2</accession>
<dbReference type="Gene3D" id="3.90.10.10">
    <property type="entry name" value="Cytochrome C3"/>
    <property type="match status" value="2"/>
</dbReference>
<sequence>MAQGALPHHAGGRGPVAGPRGRRPHVLELVMKSRLVLRLLLANLAVIAVLVFAVPHLMVSPGPLIAGHRDLETDCFACHMPFIGTPASECIACHKVEQIGRFTTKGVAKTGNVTKAAFHQKLKQDACIACHGDHEGRVKYRRAAGRFSHAMLQAAVLQQCGSCHTAPTDTLHRQVGSDCAACHSQERWKPATFDHARYFTLDRDHNVKCATCHTGQDYKQYTCYGCHEHSRGKIAEEHRKEGIRDFENCVRCHKSADEHDIRWDGRDGGLRRSRGGYDD</sequence>
<keyword evidence="1" id="KW-0472">Membrane</keyword>
<keyword evidence="1" id="KW-1133">Transmembrane helix</keyword>
<dbReference type="SUPFAM" id="SSF48695">
    <property type="entry name" value="Multiheme cytochromes"/>
    <property type="match status" value="1"/>
</dbReference>